<keyword evidence="3" id="KW-1185">Reference proteome</keyword>
<dbReference type="AlphaFoldDB" id="A0A4R0IA11"/>
<keyword evidence="1" id="KW-1133">Transmembrane helix</keyword>
<evidence type="ECO:0000313" key="3">
    <source>
        <dbReference type="Proteomes" id="UP000292695"/>
    </source>
</evidence>
<sequence length="201" mass="21973">MNESFVVGLRRDEMLRRRSTVRRVRMISGGFTLLISMAGLALSIWLTFWLGGSWAMGAMMIACMVFLFGSSLVPFVQWGKLKRWYAGADLPPYALRMTAAGLELGVEGAPAPVVLPWPAVVGFRRKRRLGQPLLQVVVQPGVTADSPGVSGLDQPVVRALLRRSRRVKTAGIYSVASLDQPVEAIDQALRYFSNGVAAVAR</sequence>
<gene>
    <name evidence="2" type="ORF">E0H50_27905</name>
</gene>
<feature type="transmembrane region" description="Helical" evidence="1">
    <location>
        <begin position="54"/>
        <end position="76"/>
    </location>
</feature>
<protein>
    <submittedName>
        <fullName evidence="2">Uncharacterized protein</fullName>
    </submittedName>
</protein>
<evidence type="ECO:0000313" key="2">
    <source>
        <dbReference type="EMBL" id="TCC28654.1"/>
    </source>
</evidence>
<proteinExistence type="predicted"/>
<reference evidence="2 3" key="1">
    <citation type="submission" date="2019-02" db="EMBL/GenBank/DDBJ databases">
        <title>Kribbella capetownensis sp. nov. and Kribbella speibonae sp. nov., isolated from soil.</title>
        <authorList>
            <person name="Curtis S.M."/>
            <person name="Norton I."/>
            <person name="Everest G.J."/>
            <person name="Meyers P.R."/>
        </authorList>
    </citation>
    <scope>NUCLEOTIDE SEQUENCE [LARGE SCALE GENOMIC DNA]</scope>
    <source>
        <strain evidence="2 3">DSM 27082</strain>
    </source>
</reference>
<comment type="caution">
    <text evidence="2">The sequence shown here is derived from an EMBL/GenBank/DDBJ whole genome shotgun (WGS) entry which is preliminary data.</text>
</comment>
<organism evidence="2 3">
    <name type="scientific">Kribbella sindirgiensis</name>
    <dbReference type="NCBI Taxonomy" id="1124744"/>
    <lineage>
        <taxon>Bacteria</taxon>
        <taxon>Bacillati</taxon>
        <taxon>Actinomycetota</taxon>
        <taxon>Actinomycetes</taxon>
        <taxon>Propionibacteriales</taxon>
        <taxon>Kribbellaceae</taxon>
        <taxon>Kribbella</taxon>
    </lineage>
</organism>
<dbReference type="OrthoDB" id="3824130at2"/>
<name>A0A4R0IA11_9ACTN</name>
<keyword evidence="1" id="KW-0472">Membrane</keyword>
<dbReference type="Proteomes" id="UP000292695">
    <property type="component" value="Unassembled WGS sequence"/>
</dbReference>
<accession>A0A4R0IA11</accession>
<dbReference type="RefSeq" id="WP_131293498.1">
    <property type="nucleotide sequence ID" value="NZ_SJKA01000011.1"/>
</dbReference>
<feature type="transmembrane region" description="Helical" evidence="1">
    <location>
        <begin position="24"/>
        <end position="48"/>
    </location>
</feature>
<dbReference type="EMBL" id="SJKA01000011">
    <property type="protein sequence ID" value="TCC28654.1"/>
    <property type="molecule type" value="Genomic_DNA"/>
</dbReference>
<evidence type="ECO:0000256" key="1">
    <source>
        <dbReference type="SAM" id="Phobius"/>
    </source>
</evidence>
<keyword evidence="1" id="KW-0812">Transmembrane</keyword>